<feature type="chain" id="PRO_5004195687" evidence="1">
    <location>
        <begin position="27"/>
        <end position="118"/>
    </location>
</feature>
<dbReference type="InterPro" id="IPR019546">
    <property type="entry name" value="TAT_signal_bac_arc"/>
</dbReference>
<keyword evidence="1" id="KW-0732">Signal</keyword>
<reference evidence="2" key="1">
    <citation type="submission" date="2006-03" db="EMBL/GenBank/DDBJ databases">
        <title>Complete sequence of chromosome of Nitrobacter hamburgensis X14.</title>
        <authorList>
            <consortium name="US DOE Joint Genome Institute"/>
            <person name="Copeland A."/>
            <person name="Lucas S."/>
            <person name="Lapidus A."/>
            <person name="Barry K."/>
            <person name="Detter J.C."/>
            <person name="Glavina del Rio T."/>
            <person name="Hammon N."/>
            <person name="Israni S."/>
            <person name="Dalin E."/>
            <person name="Tice H."/>
            <person name="Pitluck S."/>
            <person name="Chain P."/>
            <person name="Malfatti S."/>
            <person name="Shin M."/>
            <person name="Vergez L."/>
            <person name="Schmutz J."/>
            <person name="Larimer F."/>
            <person name="Land M."/>
            <person name="Hauser L."/>
            <person name="Kyrpides N."/>
            <person name="Ivanova N."/>
            <person name="Ward B."/>
            <person name="Arp D."/>
            <person name="Klotz M."/>
            <person name="Stein L."/>
            <person name="O'Mullan G."/>
            <person name="Starkenburg S."/>
            <person name="Sayavedra L."/>
            <person name="Poret-Peterson A.T."/>
            <person name="Gentry M.E."/>
            <person name="Bruce D."/>
            <person name="Richardson P."/>
        </authorList>
    </citation>
    <scope>NUCLEOTIDE SEQUENCE [LARGE SCALE GENOMIC DNA]</scope>
    <source>
        <strain evidence="2">X14</strain>
    </source>
</reference>
<dbReference type="NCBIfam" id="TIGR01409">
    <property type="entry name" value="TAT_signal_seq"/>
    <property type="match status" value="1"/>
</dbReference>
<sequence length="118" mass="12343">MGIKRRDFVKGCAAASVLLLPGIASAAKGENAYNAPVSGDDLHIDDLHIEKSIKASFGGGFSVRAHTRSDGLTHADIEHFGNRYAVASADMLDWKIVGSSLSNPGLASSSSRLSISMV</sequence>
<dbReference type="AlphaFoldDB" id="Q1QK23"/>
<evidence type="ECO:0000313" key="2">
    <source>
        <dbReference type="EMBL" id="ABE63424.1"/>
    </source>
</evidence>
<name>Q1QK23_NITHX</name>
<dbReference type="Proteomes" id="UP000001953">
    <property type="component" value="Chromosome"/>
</dbReference>
<dbReference type="PROSITE" id="PS51318">
    <property type="entry name" value="TAT"/>
    <property type="match status" value="1"/>
</dbReference>
<accession>Q1QK23</accession>
<proteinExistence type="predicted"/>
<feature type="signal peptide" evidence="1">
    <location>
        <begin position="1"/>
        <end position="26"/>
    </location>
</feature>
<dbReference type="STRING" id="323097.Nham_2643"/>
<dbReference type="OrthoDB" id="8265569at2"/>
<dbReference type="RefSeq" id="WP_011511090.1">
    <property type="nucleotide sequence ID" value="NC_007964.1"/>
</dbReference>
<dbReference type="EMBL" id="CP000319">
    <property type="protein sequence ID" value="ABE63424.1"/>
    <property type="molecule type" value="Genomic_DNA"/>
</dbReference>
<gene>
    <name evidence="2" type="ordered locus">Nham_2643</name>
</gene>
<dbReference type="HOGENOM" id="CLU_2357662_0_0_5"/>
<keyword evidence="3" id="KW-1185">Reference proteome</keyword>
<organism evidence="2 3">
    <name type="scientific">Nitrobacter hamburgensis (strain DSM 10229 / NCIMB 13809 / X14)</name>
    <dbReference type="NCBI Taxonomy" id="323097"/>
    <lineage>
        <taxon>Bacteria</taxon>
        <taxon>Pseudomonadati</taxon>
        <taxon>Pseudomonadota</taxon>
        <taxon>Alphaproteobacteria</taxon>
        <taxon>Hyphomicrobiales</taxon>
        <taxon>Nitrobacteraceae</taxon>
        <taxon>Nitrobacter</taxon>
    </lineage>
</organism>
<protein>
    <submittedName>
        <fullName evidence="2">Twin-arginine translocation pathway signal</fullName>
    </submittedName>
</protein>
<dbReference type="KEGG" id="nha:Nham_2643"/>
<evidence type="ECO:0000313" key="3">
    <source>
        <dbReference type="Proteomes" id="UP000001953"/>
    </source>
</evidence>
<dbReference type="InterPro" id="IPR006311">
    <property type="entry name" value="TAT_signal"/>
</dbReference>
<dbReference type="eggNOG" id="ENOG5033ZT9">
    <property type="taxonomic scope" value="Bacteria"/>
</dbReference>
<evidence type="ECO:0000256" key="1">
    <source>
        <dbReference type="SAM" id="SignalP"/>
    </source>
</evidence>